<dbReference type="GeneID" id="106665628"/>
<dbReference type="Pfam" id="PF17959">
    <property type="entry name" value="EF-hand_14"/>
    <property type="match status" value="1"/>
</dbReference>
<dbReference type="GO" id="GO:0006543">
    <property type="term" value="P:L-glutamine catabolic process"/>
    <property type="evidence" value="ECO:0007669"/>
    <property type="project" value="TreeGrafter"/>
</dbReference>
<dbReference type="Gene3D" id="3.40.710.10">
    <property type="entry name" value="DD-peptidase/beta-lactamase superfamily"/>
    <property type="match status" value="1"/>
</dbReference>
<proteinExistence type="inferred from homology"/>
<dbReference type="Pfam" id="PF04960">
    <property type="entry name" value="Glutaminase"/>
    <property type="match status" value="1"/>
</dbReference>
<keyword evidence="5" id="KW-0378">Hydrolase</keyword>
<dbReference type="Pfam" id="PF13857">
    <property type="entry name" value="Ank_5"/>
    <property type="match status" value="1"/>
</dbReference>
<accession>A0A8I6RPR2</accession>
<comment type="similarity">
    <text evidence="1">Belongs to the glutaminase family.</text>
</comment>
<evidence type="ECO:0000256" key="5">
    <source>
        <dbReference type="ARBA" id="ARBA00022801"/>
    </source>
</evidence>
<dbReference type="PANTHER" id="PTHR12544:SF29">
    <property type="entry name" value="GLUTAMINASE"/>
    <property type="match status" value="1"/>
</dbReference>
<dbReference type="EnsemblMetazoa" id="XM_014392170.1">
    <property type="protein sequence ID" value="XP_014247656.1"/>
    <property type="gene ID" value="LOC106665628"/>
</dbReference>
<name>A0A8I6RPR2_CIMLE</name>
<evidence type="ECO:0000256" key="2">
    <source>
        <dbReference type="ARBA" id="ARBA00011881"/>
    </source>
</evidence>
<dbReference type="AlphaFoldDB" id="A0A8I6RPR2"/>
<dbReference type="Proteomes" id="UP000494040">
    <property type="component" value="Unassembled WGS sequence"/>
</dbReference>
<dbReference type="InterPro" id="IPR036770">
    <property type="entry name" value="Ankyrin_rpt-contain_sf"/>
</dbReference>
<reference evidence="9" key="1">
    <citation type="submission" date="2022-01" db="UniProtKB">
        <authorList>
            <consortium name="EnsemblMetazoa"/>
        </authorList>
    </citation>
    <scope>IDENTIFICATION</scope>
</reference>
<protein>
    <recommendedName>
        <fullName evidence="3">glutaminase</fullName>
        <ecNumber evidence="3">3.5.1.2</ecNumber>
    </recommendedName>
</protein>
<sequence>MNGDNIEIKIADVFNVIRPELESDLPLQLLLEKLENAGILDQRDPRLENLRSVIKEIAGKSKCFYEIQISLQGFTKIVNVNRELLLPAFLDNLVIPKFLDFVCKLQNLYENELNNDSGEVSLSPSACIDNPVDTWGVAVTSVDGQRCFIGDSEKPFLLHSLCKPLIYGMAIDELGVLEVEKYIGHEPIHTQKDILCLDSQDRPRSPLLDSGFLVLCFLLFRNKDYANTVEVHRKVFRYFNALAGNEYCQHRTQVYMAAKQSGFHPFAQANLLVAMDKLAMDPNFNEACDFYYEAHSLETNCESLSLIAATLANGGINPLTLKQVLSPNAVKYVLSSMYTAGLYTFSGKSSFLMGNPGKSASSGAIMFVIPGVLGIALYSPKLNKEGISVRGLSFMKEFIRTQKFHMYANLTSRVKKKFPGRKNTLDECNTYCEMFSALASHDIPKVVKLAATDMVHSKDNEKRTVLHVAAAMGYYELVKHIASKYTYLVNEKDRWGRTPLDYAKISGSHVVVDILQEWEKIMQPQK</sequence>
<dbReference type="PANTHER" id="PTHR12544">
    <property type="entry name" value="GLUTAMINASE"/>
    <property type="match status" value="1"/>
</dbReference>
<dbReference type="OMA" id="RIMKTHE"/>
<evidence type="ECO:0000256" key="1">
    <source>
        <dbReference type="ARBA" id="ARBA00011076"/>
    </source>
</evidence>
<dbReference type="SUPFAM" id="SSF48403">
    <property type="entry name" value="Ankyrin repeat"/>
    <property type="match status" value="1"/>
</dbReference>
<comment type="catalytic activity">
    <reaction evidence="7">
        <text>L-glutamine + H2O = L-glutamate + NH4(+)</text>
        <dbReference type="Rhea" id="RHEA:15889"/>
        <dbReference type="ChEBI" id="CHEBI:15377"/>
        <dbReference type="ChEBI" id="CHEBI:28938"/>
        <dbReference type="ChEBI" id="CHEBI:29985"/>
        <dbReference type="ChEBI" id="CHEBI:58359"/>
        <dbReference type="EC" id="3.5.1.2"/>
    </reaction>
</comment>
<dbReference type="SUPFAM" id="SSF56601">
    <property type="entry name" value="beta-lactamase/transpeptidase-like"/>
    <property type="match status" value="1"/>
</dbReference>
<dbReference type="InterPro" id="IPR002110">
    <property type="entry name" value="Ankyrin_rpt"/>
</dbReference>
<dbReference type="Gene3D" id="1.25.40.20">
    <property type="entry name" value="Ankyrin repeat-containing domain"/>
    <property type="match status" value="1"/>
</dbReference>
<evidence type="ECO:0000259" key="8">
    <source>
        <dbReference type="Pfam" id="PF17959"/>
    </source>
</evidence>
<keyword evidence="10" id="KW-1185">Reference proteome</keyword>
<evidence type="ECO:0000256" key="4">
    <source>
        <dbReference type="ARBA" id="ARBA00022737"/>
    </source>
</evidence>
<feature type="domain" description="Glutaminase EF-hand" evidence="8">
    <location>
        <begin position="13"/>
        <end position="96"/>
    </location>
</feature>
<organism evidence="9 10">
    <name type="scientific">Cimex lectularius</name>
    <name type="common">Bed bug</name>
    <name type="synonym">Acanthia lectularia</name>
    <dbReference type="NCBI Taxonomy" id="79782"/>
    <lineage>
        <taxon>Eukaryota</taxon>
        <taxon>Metazoa</taxon>
        <taxon>Ecdysozoa</taxon>
        <taxon>Arthropoda</taxon>
        <taxon>Hexapoda</taxon>
        <taxon>Insecta</taxon>
        <taxon>Pterygota</taxon>
        <taxon>Neoptera</taxon>
        <taxon>Paraneoptera</taxon>
        <taxon>Hemiptera</taxon>
        <taxon>Heteroptera</taxon>
        <taxon>Panheteroptera</taxon>
        <taxon>Cimicomorpha</taxon>
        <taxon>Cimicidae</taxon>
        <taxon>Cimex</taxon>
    </lineage>
</organism>
<keyword evidence="6" id="KW-0040">ANK repeat</keyword>
<evidence type="ECO:0000256" key="7">
    <source>
        <dbReference type="ARBA" id="ARBA00049534"/>
    </source>
</evidence>
<dbReference type="RefSeq" id="XP_014247656.1">
    <property type="nucleotide sequence ID" value="XM_014392170.1"/>
</dbReference>
<dbReference type="KEGG" id="clec:106665628"/>
<dbReference type="InterPro" id="IPR041541">
    <property type="entry name" value="Glutaminase_EF-hand"/>
</dbReference>
<evidence type="ECO:0000313" key="10">
    <source>
        <dbReference type="Proteomes" id="UP000494040"/>
    </source>
</evidence>
<evidence type="ECO:0000256" key="6">
    <source>
        <dbReference type="ARBA" id="ARBA00023043"/>
    </source>
</evidence>
<evidence type="ECO:0000313" key="9">
    <source>
        <dbReference type="EnsemblMetazoa" id="XP_014247656.1"/>
    </source>
</evidence>
<dbReference type="InterPro" id="IPR015868">
    <property type="entry name" value="Glutaminase"/>
</dbReference>
<dbReference type="GO" id="GO:0004359">
    <property type="term" value="F:glutaminase activity"/>
    <property type="evidence" value="ECO:0007669"/>
    <property type="project" value="UniProtKB-EC"/>
</dbReference>
<keyword evidence="4" id="KW-0677">Repeat</keyword>
<dbReference type="EC" id="3.5.1.2" evidence="3"/>
<evidence type="ECO:0000256" key="3">
    <source>
        <dbReference type="ARBA" id="ARBA00012918"/>
    </source>
</evidence>
<comment type="subunit">
    <text evidence="2">Homotetramer.</text>
</comment>
<dbReference type="OrthoDB" id="6609095at2759"/>
<dbReference type="InterPro" id="IPR012338">
    <property type="entry name" value="Beta-lactam/transpept-like"/>
</dbReference>
<dbReference type="GO" id="GO:0006537">
    <property type="term" value="P:glutamate biosynthetic process"/>
    <property type="evidence" value="ECO:0007669"/>
    <property type="project" value="TreeGrafter"/>
</dbReference>